<dbReference type="PANTHER" id="PTHR11485">
    <property type="entry name" value="TRANSFERRIN"/>
    <property type="match status" value="1"/>
</dbReference>
<dbReference type="PROSITE" id="PS51408">
    <property type="entry name" value="TRANSFERRIN_LIKE_4"/>
    <property type="match status" value="1"/>
</dbReference>
<feature type="domain" description="Transferrin-like" evidence="3">
    <location>
        <begin position="45"/>
        <end position="394"/>
    </location>
</feature>
<dbReference type="Pfam" id="PF00405">
    <property type="entry name" value="Transferrin"/>
    <property type="match status" value="1"/>
</dbReference>
<dbReference type="CDD" id="cd13529">
    <property type="entry name" value="PBP2_transferrin"/>
    <property type="match status" value="1"/>
</dbReference>
<dbReference type="Gene3D" id="3.40.190.10">
    <property type="entry name" value="Periplasmic binding protein-like II"/>
    <property type="match status" value="2"/>
</dbReference>
<dbReference type="PRINTS" id="PR00422">
    <property type="entry name" value="TRANSFERRIN"/>
</dbReference>
<dbReference type="SMART" id="SM00094">
    <property type="entry name" value="TR_FER"/>
    <property type="match status" value="1"/>
</dbReference>
<dbReference type="GO" id="GO:0005769">
    <property type="term" value="C:early endosome"/>
    <property type="evidence" value="ECO:0007669"/>
    <property type="project" value="TreeGrafter"/>
</dbReference>
<dbReference type="EMBL" id="CAKOGL010000017">
    <property type="protein sequence ID" value="CAH2097003.1"/>
    <property type="molecule type" value="Genomic_DNA"/>
</dbReference>
<dbReference type="PANTHER" id="PTHR11485:SF29">
    <property type="entry name" value="TRANSFERRIN 2"/>
    <property type="match status" value="1"/>
</dbReference>
<evidence type="ECO:0000256" key="2">
    <source>
        <dbReference type="SAM" id="SignalP"/>
    </source>
</evidence>
<accession>A0AAU9UD27</accession>
<name>A0AAU9UD27_EUPED</name>
<reference evidence="4" key="1">
    <citation type="submission" date="2022-03" db="EMBL/GenBank/DDBJ databases">
        <authorList>
            <person name="Tunstrom K."/>
        </authorList>
    </citation>
    <scope>NUCLEOTIDE SEQUENCE</scope>
</reference>
<organism evidence="4 5">
    <name type="scientific">Euphydryas editha</name>
    <name type="common">Edith's checkerspot</name>
    <dbReference type="NCBI Taxonomy" id="104508"/>
    <lineage>
        <taxon>Eukaryota</taxon>
        <taxon>Metazoa</taxon>
        <taxon>Ecdysozoa</taxon>
        <taxon>Arthropoda</taxon>
        <taxon>Hexapoda</taxon>
        <taxon>Insecta</taxon>
        <taxon>Pterygota</taxon>
        <taxon>Neoptera</taxon>
        <taxon>Endopterygota</taxon>
        <taxon>Lepidoptera</taxon>
        <taxon>Glossata</taxon>
        <taxon>Ditrysia</taxon>
        <taxon>Papilionoidea</taxon>
        <taxon>Nymphalidae</taxon>
        <taxon>Nymphalinae</taxon>
        <taxon>Euphydryas</taxon>
    </lineage>
</organism>
<dbReference type="GO" id="GO:0055037">
    <property type="term" value="C:recycling endosome"/>
    <property type="evidence" value="ECO:0007669"/>
    <property type="project" value="TreeGrafter"/>
</dbReference>
<feature type="chain" id="PRO_5044021089" description="Transferrin-like domain-containing protein" evidence="2">
    <location>
        <begin position="20"/>
        <end position="394"/>
    </location>
</feature>
<gene>
    <name evidence="4" type="ORF">EEDITHA_LOCUS12277</name>
</gene>
<dbReference type="AlphaFoldDB" id="A0AAU9UD27"/>
<comment type="caution">
    <text evidence="4">The sequence shown here is derived from an EMBL/GenBank/DDBJ whole genome shotgun (WGS) entry which is preliminary data.</text>
</comment>
<keyword evidence="2" id="KW-0732">Signal</keyword>
<dbReference type="GO" id="GO:0005615">
    <property type="term" value="C:extracellular space"/>
    <property type="evidence" value="ECO:0007669"/>
    <property type="project" value="TreeGrafter"/>
</dbReference>
<dbReference type="InterPro" id="IPR018195">
    <property type="entry name" value="Transferrin_Fe_BS"/>
</dbReference>
<evidence type="ECO:0000313" key="4">
    <source>
        <dbReference type="EMBL" id="CAH2097003.1"/>
    </source>
</evidence>
<dbReference type="InterPro" id="IPR001156">
    <property type="entry name" value="Transferrin-like_dom"/>
</dbReference>
<keyword evidence="5" id="KW-1185">Reference proteome</keyword>
<sequence length="394" mass="43895">MKSNYIYLFLYLLIASTAANFFGSESIINENDNNYKNKVEGEDFITWCTTSKAEQNKCQQLARTSVLDKGLYGQDYIEIRCKRAFDTEECMSWVDRGEASLLALDAGEVYVAGRFHSLVPLVQELYGRGEPYQYAVAVIKKNTLPNIQPGLGLHGLRGVKACFPGVGSLAGWVMPIHILMKEGGLKIIDCNNHVKSAVEYFGESCAPNSLKDMYNPIGDNSDKLCKLCAGGAGVRCTLADPYAGYEGALKCLVSNSTGEIAFVRDTTIQHTLLSHKILGGVSEDNFELICRDGSRMPVQEWEKCNWGRVPADAIVTSSAATVRQRKRYQNILKKTLELYGEPNSLNKILNRSANYQPRDPLGNLLTSTEQSRYQYNMLGQDNIDEEEVDNMNKK</sequence>
<dbReference type="Proteomes" id="UP001153954">
    <property type="component" value="Unassembled WGS sequence"/>
</dbReference>
<dbReference type="GO" id="GO:0005886">
    <property type="term" value="C:plasma membrane"/>
    <property type="evidence" value="ECO:0007669"/>
    <property type="project" value="TreeGrafter"/>
</dbReference>
<dbReference type="GO" id="GO:0006826">
    <property type="term" value="P:iron ion transport"/>
    <property type="evidence" value="ECO:0007669"/>
    <property type="project" value="TreeGrafter"/>
</dbReference>
<feature type="signal peptide" evidence="2">
    <location>
        <begin position="1"/>
        <end position="19"/>
    </location>
</feature>
<dbReference type="PROSITE" id="PS00205">
    <property type="entry name" value="TRANSFERRIN_LIKE_1"/>
    <property type="match status" value="1"/>
</dbReference>
<protein>
    <recommendedName>
        <fullName evidence="3">Transferrin-like domain-containing protein</fullName>
    </recommendedName>
</protein>
<evidence type="ECO:0000313" key="5">
    <source>
        <dbReference type="Proteomes" id="UP001153954"/>
    </source>
</evidence>
<keyword evidence="1" id="KW-0677">Repeat</keyword>
<evidence type="ECO:0000259" key="3">
    <source>
        <dbReference type="PROSITE" id="PS51408"/>
    </source>
</evidence>
<proteinExistence type="predicted"/>
<evidence type="ECO:0000256" key="1">
    <source>
        <dbReference type="ARBA" id="ARBA00022737"/>
    </source>
</evidence>
<dbReference type="SUPFAM" id="SSF53850">
    <property type="entry name" value="Periplasmic binding protein-like II"/>
    <property type="match status" value="1"/>
</dbReference>